<dbReference type="InterPro" id="IPR004389">
    <property type="entry name" value="Ribosomal_uL18_bac-type"/>
</dbReference>
<comment type="subunit">
    <text evidence="7">Part of the 50S ribosomal subunit; part of the 5S rRNA/L5/L18/L25 subcomplex. Contacts the 5S and 23S rRNAs.</text>
</comment>
<dbReference type="HAMAP" id="MF_01337_B">
    <property type="entry name" value="Ribosomal_uL18_B"/>
    <property type="match status" value="1"/>
</dbReference>
<dbReference type="FunFam" id="3.30.420.100:FF:000001">
    <property type="entry name" value="50S ribosomal protein L18"/>
    <property type="match status" value="1"/>
</dbReference>
<evidence type="ECO:0000256" key="4">
    <source>
        <dbReference type="ARBA" id="ARBA00022980"/>
    </source>
</evidence>
<evidence type="ECO:0000256" key="6">
    <source>
        <dbReference type="ARBA" id="ARBA00035197"/>
    </source>
</evidence>
<evidence type="ECO:0000313" key="8">
    <source>
        <dbReference type="EMBL" id="HIV03662.1"/>
    </source>
</evidence>
<protein>
    <recommendedName>
        <fullName evidence="6 7">Large ribosomal subunit protein uL18</fullName>
    </recommendedName>
</protein>
<evidence type="ECO:0000256" key="7">
    <source>
        <dbReference type="HAMAP-Rule" id="MF_01337"/>
    </source>
</evidence>
<dbReference type="PANTHER" id="PTHR12899:SF3">
    <property type="entry name" value="LARGE RIBOSOMAL SUBUNIT PROTEIN UL18M"/>
    <property type="match status" value="1"/>
</dbReference>
<dbReference type="GO" id="GO:0022625">
    <property type="term" value="C:cytosolic large ribosomal subunit"/>
    <property type="evidence" value="ECO:0007669"/>
    <property type="project" value="TreeGrafter"/>
</dbReference>
<reference evidence="8" key="2">
    <citation type="journal article" date="2021" name="PeerJ">
        <title>Extensive microbial diversity within the chicken gut microbiome revealed by metagenomics and culture.</title>
        <authorList>
            <person name="Gilroy R."/>
            <person name="Ravi A."/>
            <person name="Getino M."/>
            <person name="Pursley I."/>
            <person name="Horton D.L."/>
            <person name="Alikhan N.F."/>
            <person name="Baker D."/>
            <person name="Gharbi K."/>
            <person name="Hall N."/>
            <person name="Watson M."/>
            <person name="Adriaenssens E.M."/>
            <person name="Foster-Nyarko E."/>
            <person name="Jarju S."/>
            <person name="Secka A."/>
            <person name="Antonio M."/>
            <person name="Oren A."/>
            <person name="Chaudhuri R.R."/>
            <person name="La Ragione R."/>
            <person name="Hildebrand F."/>
            <person name="Pallen M.J."/>
        </authorList>
    </citation>
    <scope>NUCLEOTIDE SEQUENCE</scope>
    <source>
        <strain evidence="8">10669</strain>
    </source>
</reference>
<keyword evidence="3 7" id="KW-0694">RNA-binding</keyword>
<keyword evidence="2 7" id="KW-0699">rRNA-binding</keyword>
<keyword evidence="4 7" id="KW-0689">Ribosomal protein</keyword>
<evidence type="ECO:0000256" key="3">
    <source>
        <dbReference type="ARBA" id="ARBA00022884"/>
    </source>
</evidence>
<evidence type="ECO:0000256" key="2">
    <source>
        <dbReference type="ARBA" id="ARBA00022730"/>
    </source>
</evidence>
<evidence type="ECO:0000313" key="9">
    <source>
        <dbReference type="Proteomes" id="UP000886812"/>
    </source>
</evidence>
<keyword evidence="5 7" id="KW-0687">Ribonucleoprotein</keyword>
<accession>A0A9D1NI82</accession>
<comment type="function">
    <text evidence="7">This is one of the proteins that bind and probably mediate the attachment of the 5S RNA into the large ribosomal subunit, where it forms part of the central protuberance.</text>
</comment>
<dbReference type="GO" id="GO:0003735">
    <property type="term" value="F:structural constituent of ribosome"/>
    <property type="evidence" value="ECO:0007669"/>
    <property type="project" value="InterPro"/>
</dbReference>
<evidence type="ECO:0000256" key="5">
    <source>
        <dbReference type="ARBA" id="ARBA00023274"/>
    </source>
</evidence>
<organism evidence="8 9">
    <name type="scientific">Candidatus Spyradosoma merdigallinarum</name>
    <dbReference type="NCBI Taxonomy" id="2840950"/>
    <lineage>
        <taxon>Bacteria</taxon>
        <taxon>Pseudomonadati</taxon>
        <taxon>Verrucomicrobiota</taxon>
        <taxon>Opitutia</taxon>
        <taxon>Opitutia incertae sedis</taxon>
        <taxon>Candidatus Spyradosoma</taxon>
    </lineage>
</organism>
<dbReference type="Proteomes" id="UP000886812">
    <property type="component" value="Unassembled WGS sequence"/>
</dbReference>
<dbReference type="InterPro" id="IPR005484">
    <property type="entry name" value="Ribosomal_uL18_bac/plant/anim"/>
</dbReference>
<reference evidence="8" key="1">
    <citation type="submission" date="2020-10" db="EMBL/GenBank/DDBJ databases">
        <authorList>
            <person name="Gilroy R."/>
        </authorList>
    </citation>
    <scope>NUCLEOTIDE SEQUENCE</scope>
    <source>
        <strain evidence="8">10669</strain>
    </source>
</reference>
<dbReference type="Gene3D" id="3.30.420.100">
    <property type="match status" value="1"/>
</dbReference>
<dbReference type="AlphaFoldDB" id="A0A9D1NI82"/>
<proteinExistence type="inferred from homology"/>
<dbReference type="EMBL" id="DVOG01000019">
    <property type="protein sequence ID" value="HIV03662.1"/>
    <property type="molecule type" value="Genomic_DNA"/>
</dbReference>
<dbReference type="SUPFAM" id="SSF53137">
    <property type="entry name" value="Translational machinery components"/>
    <property type="match status" value="1"/>
</dbReference>
<dbReference type="Pfam" id="PF00861">
    <property type="entry name" value="Ribosomal_L18p"/>
    <property type="match status" value="1"/>
</dbReference>
<dbReference type="GO" id="GO:0006412">
    <property type="term" value="P:translation"/>
    <property type="evidence" value="ECO:0007669"/>
    <property type="project" value="UniProtKB-UniRule"/>
</dbReference>
<evidence type="ECO:0000256" key="1">
    <source>
        <dbReference type="ARBA" id="ARBA00007116"/>
    </source>
</evidence>
<dbReference type="NCBIfam" id="TIGR00060">
    <property type="entry name" value="L18_bact"/>
    <property type="match status" value="1"/>
</dbReference>
<dbReference type="CDD" id="cd00432">
    <property type="entry name" value="Ribosomal_L18_L5e"/>
    <property type="match status" value="1"/>
</dbReference>
<sequence>MNKIEKKNKLLQRRRWRIRKAVVGSSERPRLVVKFTNLHIHAQIIDDSVGRTLIGASTTQKALREKKLLPNVAGATEFGKLFGEAAKNAGFSAVVFDRAGRRYHGTVKAFADAAREAGLQF</sequence>
<dbReference type="PANTHER" id="PTHR12899">
    <property type="entry name" value="39S RIBOSOMAL PROTEIN L18, MITOCHONDRIAL"/>
    <property type="match status" value="1"/>
</dbReference>
<dbReference type="GO" id="GO:0008097">
    <property type="term" value="F:5S rRNA binding"/>
    <property type="evidence" value="ECO:0007669"/>
    <property type="project" value="TreeGrafter"/>
</dbReference>
<name>A0A9D1NI82_9BACT</name>
<gene>
    <name evidence="7" type="primary">rplR</name>
    <name evidence="8" type="ORF">IAC75_00725</name>
</gene>
<dbReference type="InterPro" id="IPR057268">
    <property type="entry name" value="Ribosomal_L18"/>
</dbReference>
<comment type="caution">
    <text evidence="8">The sequence shown here is derived from an EMBL/GenBank/DDBJ whole genome shotgun (WGS) entry which is preliminary data.</text>
</comment>
<comment type="similarity">
    <text evidence="1 7">Belongs to the universal ribosomal protein uL18 family.</text>
</comment>